<protein>
    <submittedName>
        <fullName evidence="3">DUF3459 domain-containing protein</fullName>
    </submittedName>
</protein>
<dbReference type="Gene3D" id="3.90.400.10">
    <property type="entry name" value="Oligo-1,6-glucosidase, Domain 2"/>
    <property type="match status" value="1"/>
</dbReference>
<dbReference type="Gene3D" id="3.20.20.80">
    <property type="entry name" value="Glycosidases"/>
    <property type="match status" value="2"/>
</dbReference>
<dbReference type="PANTHER" id="PTHR10357">
    <property type="entry name" value="ALPHA-AMYLASE FAMILY MEMBER"/>
    <property type="match status" value="1"/>
</dbReference>
<evidence type="ECO:0000313" key="3">
    <source>
        <dbReference type="EMBL" id="MBO9154717.1"/>
    </source>
</evidence>
<sequence>MTADQLPWWQTGIIYQVYPRSFQDSNGDGIGDLKGVLQRLDYLRWLGIDAIWLSPIFPSPMADFGYDVSDYVNIHPLFGDLEDFEELLHEVHARGMKLLLDLVPNHTSSLHPWFVESRSSKNNPKRDWYIWKDAGPEGYPPNNWLSVFGGSAWEWDEQTQQYYYHAFLKEQPDLNWRNPEVQEAMFDVMRFWLNKGVDGFRVDVLWFIFKDEQLRDNPPNPDYTQHMPAYDQLLPVYSTDRPEVQGITRRMRGVLEEYTGDRVLIAEVYLPIRELMMYYGVDNKGAHLPFNFLLLSLPWDALQIAAAIDHYEGALPLQSWPNWVLSNHDRPRIASRAGAEQAGVAAMLLLTLRGTPTVYYGDEIGMRDVAIPFEEIQDPQGLNMPDKNMSRDPARTPMQWDDGPNAGFTGGRPWLRVDGDYPRRNVQLQKKYPWSMLNLYRRLIALRRQEPALHRGHYKTVYADTQLLAYTRHSEGSDVFLVVLNLTHRPAYFKPQDFTFGGTVEIAVSREREGNKVSGIISLNGDEGLLVRLDK</sequence>
<dbReference type="InterPro" id="IPR013780">
    <property type="entry name" value="Glyco_hydro_b"/>
</dbReference>
<dbReference type="InterPro" id="IPR017853">
    <property type="entry name" value="GH"/>
</dbReference>
<comment type="caution">
    <text evidence="3">The sequence shown here is derived from an EMBL/GenBank/DDBJ whole genome shotgun (WGS) entry which is preliminary data.</text>
</comment>
<organism evidence="3 4">
    <name type="scientific">Chitinophaga chungangae</name>
    <dbReference type="NCBI Taxonomy" id="2821488"/>
    <lineage>
        <taxon>Bacteria</taxon>
        <taxon>Pseudomonadati</taxon>
        <taxon>Bacteroidota</taxon>
        <taxon>Chitinophagia</taxon>
        <taxon>Chitinophagales</taxon>
        <taxon>Chitinophagaceae</taxon>
        <taxon>Chitinophaga</taxon>
    </lineage>
</organism>
<dbReference type="InterPro" id="IPR045857">
    <property type="entry name" value="O16G_dom_2"/>
</dbReference>
<dbReference type="Gene3D" id="2.60.40.1180">
    <property type="entry name" value="Golgi alpha-mannosidase II"/>
    <property type="match status" value="1"/>
</dbReference>
<dbReference type="SUPFAM" id="SSF51011">
    <property type="entry name" value="Glycosyl hydrolase domain"/>
    <property type="match status" value="1"/>
</dbReference>
<feature type="domain" description="Glycosyl hydrolase family 13 catalytic" evidence="2">
    <location>
        <begin position="16"/>
        <end position="395"/>
    </location>
</feature>
<reference evidence="4" key="1">
    <citation type="submission" date="2021-03" db="EMBL/GenBank/DDBJ databases">
        <title>Assistant Professor.</title>
        <authorList>
            <person name="Huq M.A."/>
        </authorList>
    </citation>
    <scope>NUCLEOTIDE SEQUENCE [LARGE SCALE GENOMIC DNA]</scope>
    <source>
        <strain evidence="4">MAH-28</strain>
    </source>
</reference>
<dbReference type="Pfam" id="PF00128">
    <property type="entry name" value="Alpha-amylase"/>
    <property type="match status" value="1"/>
</dbReference>
<dbReference type="SUPFAM" id="SSF51445">
    <property type="entry name" value="(Trans)glycosidases"/>
    <property type="match status" value="1"/>
</dbReference>
<evidence type="ECO:0000313" key="4">
    <source>
        <dbReference type="Proteomes" id="UP000679126"/>
    </source>
</evidence>
<dbReference type="PANTHER" id="PTHR10357:SF179">
    <property type="entry name" value="NEUTRAL AND BASIC AMINO ACID TRANSPORT PROTEIN RBAT"/>
    <property type="match status" value="1"/>
</dbReference>
<gene>
    <name evidence="3" type="ORF">J7I43_20995</name>
</gene>
<dbReference type="InterPro" id="IPR006047">
    <property type="entry name" value="GH13_cat_dom"/>
</dbReference>
<dbReference type="RefSeq" id="WP_209147831.1">
    <property type="nucleotide sequence ID" value="NZ_JAGHKP010000004.1"/>
</dbReference>
<name>A0ABS3YJ89_9BACT</name>
<evidence type="ECO:0000259" key="2">
    <source>
        <dbReference type="SMART" id="SM00642"/>
    </source>
</evidence>
<dbReference type="EMBL" id="JAGHKP010000004">
    <property type="protein sequence ID" value="MBO9154717.1"/>
    <property type="molecule type" value="Genomic_DNA"/>
</dbReference>
<keyword evidence="4" id="KW-1185">Reference proteome</keyword>
<accession>A0ABS3YJ89</accession>
<proteinExistence type="inferred from homology"/>
<dbReference type="CDD" id="cd11331">
    <property type="entry name" value="AmyAc_OligoGlu_like"/>
    <property type="match status" value="1"/>
</dbReference>
<evidence type="ECO:0000256" key="1">
    <source>
        <dbReference type="ARBA" id="ARBA00008061"/>
    </source>
</evidence>
<comment type="similarity">
    <text evidence="1">Belongs to the glycosyl hydrolase 13 family.</text>
</comment>
<dbReference type="Proteomes" id="UP000679126">
    <property type="component" value="Unassembled WGS sequence"/>
</dbReference>
<dbReference type="SMART" id="SM00642">
    <property type="entry name" value="Aamy"/>
    <property type="match status" value="1"/>
</dbReference>